<name>A0AAW4WR10_9FIRM</name>
<dbReference type="Gene3D" id="3.90.70.10">
    <property type="entry name" value="Cysteine proteinases"/>
    <property type="match status" value="1"/>
</dbReference>
<dbReference type="EMBL" id="JAJEQW010000015">
    <property type="protein sequence ID" value="MCC2243084.1"/>
    <property type="molecule type" value="Genomic_DNA"/>
</dbReference>
<sequence>MMKSEHAGQRNLQQSGAAGQRNTQHATNIKKRSMRRKKARRMRRIKRIFVAAIILLVVFAAGRTSFVQGFLNHWNVKSEATLTAEGYPESLVQLYEKNEEARQFVLDYKKNGNNEQPIDISSDVTDGKIPLFLQWDERWGYRTYGDNFLAITGCGPTALSMVYVGLTGDTSMNPYTIAQMAQEDGFYVNGSGSSWSMMTELATKLGLSAQELSLSEDSIRQELSQGHPIICIMGLGDFTTSGHFIVLTGVDSDGKITVNDSNSKKNSNKAWKIDDLMSQIRDLWVYQ</sequence>
<evidence type="ECO:0000259" key="2">
    <source>
        <dbReference type="Pfam" id="PF13529"/>
    </source>
</evidence>
<proteinExistence type="predicted"/>
<reference evidence="3" key="1">
    <citation type="submission" date="2021-10" db="EMBL/GenBank/DDBJ databases">
        <title>Anaerobic single-cell dispensing facilitates the cultivation of human gut bacteria.</title>
        <authorList>
            <person name="Afrizal A."/>
        </authorList>
    </citation>
    <scope>NUCLEOTIDE SEQUENCE</scope>
    <source>
        <strain evidence="3">CLA-AA-H204</strain>
    </source>
</reference>
<feature type="region of interest" description="Disordered" evidence="1">
    <location>
        <begin position="1"/>
        <end position="38"/>
    </location>
</feature>
<gene>
    <name evidence="3" type="ORF">LKD47_12410</name>
</gene>
<comment type="caution">
    <text evidence="3">The sequence shown here is derived from an EMBL/GenBank/DDBJ whole genome shotgun (WGS) entry which is preliminary data.</text>
</comment>
<dbReference type="InterPro" id="IPR039564">
    <property type="entry name" value="Peptidase_C39-like"/>
</dbReference>
<dbReference type="Pfam" id="PF13529">
    <property type="entry name" value="Peptidase_C39_2"/>
    <property type="match status" value="1"/>
</dbReference>
<feature type="compositionally biased region" description="Polar residues" evidence="1">
    <location>
        <begin position="10"/>
        <end position="27"/>
    </location>
</feature>
<feature type="compositionally biased region" description="Basic residues" evidence="1">
    <location>
        <begin position="28"/>
        <end position="38"/>
    </location>
</feature>
<dbReference type="Proteomes" id="UP001198893">
    <property type="component" value="Unassembled WGS sequence"/>
</dbReference>
<organism evidence="3 4">
    <name type="scientific">Roseburia amylophila</name>
    <dbReference type="NCBI Taxonomy" id="2981794"/>
    <lineage>
        <taxon>Bacteria</taxon>
        <taxon>Bacillati</taxon>
        <taxon>Bacillota</taxon>
        <taxon>Clostridia</taxon>
        <taxon>Lachnospirales</taxon>
        <taxon>Lachnospiraceae</taxon>
        <taxon>Roseburia</taxon>
    </lineage>
</organism>
<dbReference type="RefSeq" id="WP_227710640.1">
    <property type="nucleotide sequence ID" value="NZ_JAJEQW010000015.1"/>
</dbReference>
<accession>A0AAW4WR10</accession>
<evidence type="ECO:0000313" key="3">
    <source>
        <dbReference type="EMBL" id="MCC2243084.1"/>
    </source>
</evidence>
<feature type="domain" description="Peptidase C39-like" evidence="2">
    <location>
        <begin position="128"/>
        <end position="262"/>
    </location>
</feature>
<evidence type="ECO:0000313" key="4">
    <source>
        <dbReference type="Proteomes" id="UP001198893"/>
    </source>
</evidence>
<evidence type="ECO:0000256" key="1">
    <source>
        <dbReference type="SAM" id="MobiDB-lite"/>
    </source>
</evidence>
<dbReference type="AlphaFoldDB" id="A0AAW4WR10"/>
<protein>
    <submittedName>
        <fullName evidence="3">C39 family peptidase</fullName>
    </submittedName>
</protein>